<feature type="region of interest" description="Disordered" evidence="6">
    <location>
        <begin position="374"/>
        <end position="446"/>
    </location>
</feature>
<evidence type="ECO:0000259" key="8">
    <source>
        <dbReference type="PROSITE" id="PS50888"/>
    </source>
</evidence>
<dbReference type="PANTHER" id="PTHR23043:SF37">
    <property type="entry name" value="NPAS4 PROTEIN"/>
    <property type="match status" value="1"/>
</dbReference>
<protein>
    <recommendedName>
        <fullName evidence="11">Neuronal PAS domain-containing protein 4-like</fullName>
    </recommendedName>
</protein>
<evidence type="ECO:0000313" key="9">
    <source>
        <dbReference type="Ensembl" id="ENSGACP00000062066.1"/>
    </source>
</evidence>
<dbReference type="Pfam" id="PF14598">
    <property type="entry name" value="PAS_11"/>
    <property type="match status" value="1"/>
</dbReference>
<proteinExistence type="predicted"/>
<keyword evidence="2" id="KW-0805">Transcription regulation</keyword>
<keyword evidence="10" id="KW-1185">Reference proteome</keyword>
<feature type="compositionally biased region" description="Basic and acidic residues" evidence="6">
    <location>
        <begin position="393"/>
        <end position="406"/>
    </location>
</feature>
<dbReference type="GeneTree" id="ENSGT00530000064165"/>
<feature type="compositionally biased region" description="Low complexity" evidence="6">
    <location>
        <begin position="436"/>
        <end position="446"/>
    </location>
</feature>
<evidence type="ECO:0000256" key="6">
    <source>
        <dbReference type="SAM" id="MobiDB-lite"/>
    </source>
</evidence>
<evidence type="ECO:0000259" key="7">
    <source>
        <dbReference type="PROSITE" id="PS50112"/>
    </source>
</evidence>
<reference evidence="9" key="3">
    <citation type="submission" date="2025-09" db="UniProtKB">
        <authorList>
            <consortium name="Ensembl"/>
        </authorList>
    </citation>
    <scope>IDENTIFICATION</scope>
</reference>
<dbReference type="PANTHER" id="PTHR23043">
    <property type="entry name" value="HYPOXIA-INDUCIBLE FACTOR 1 ALPHA"/>
    <property type="match status" value="1"/>
</dbReference>
<keyword evidence="4" id="KW-0804">Transcription</keyword>
<dbReference type="GO" id="GO:0000977">
    <property type="term" value="F:RNA polymerase II transcription regulatory region sequence-specific DNA binding"/>
    <property type="evidence" value="ECO:0007669"/>
    <property type="project" value="TreeGrafter"/>
</dbReference>
<feature type="domain" description="BHLH" evidence="8">
    <location>
        <begin position="31"/>
        <end position="84"/>
    </location>
</feature>
<dbReference type="SUPFAM" id="SSF55785">
    <property type="entry name" value="PYP-like sensor domain (PAS domain)"/>
    <property type="match status" value="2"/>
</dbReference>
<keyword evidence="5" id="KW-0539">Nucleus</keyword>
<evidence type="ECO:0000313" key="10">
    <source>
        <dbReference type="Proteomes" id="UP000007635"/>
    </source>
</evidence>
<accession>A0AAQ4REA6</accession>
<dbReference type="GO" id="GO:0000981">
    <property type="term" value="F:DNA-binding transcription factor activity, RNA polymerase II-specific"/>
    <property type="evidence" value="ECO:0007669"/>
    <property type="project" value="TreeGrafter"/>
</dbReference>
<sequence length="795" mass="87758">MTIWCTACQCDVSAPCTSHLVPEHQRSSFCRRFRSTKGASKARRDHINHEIRNMRALLPTTLEDQERLSYLHSMAAICAYIRKSVVFQGLPTGARSHSPPYEAFLQALHGFILVTTAQGRLVYVSENVDQYLGLSMIDVLQGDTFYDMVERSDIDVVKTHLEIEHNSPSERSFICRMQTSKAFKLRHGSCCSMMVKGSFKRFPQPWQPSSSARPTSQPLFVALCTPTVDRLQSSDSPSCDSFHSVHGLDMTFTQLSDSASCFLGYSTEEMAGRSWYSLVHPDDLSLSADSHRSLMRADEGFQAEMVLRLQCKDLSWTWIYIRAYKESDCQSISCTNFIISETEARFLQKKITSDAFRPSPTPHFASQEVPHAETYGDPKCFKRRRTSSGQSEEPGHKARRASEQDFCHVASASSRGDGSPAPPGDSAALFTPPYSPASSSSTLQQEELSRDLLLDVHGYSDQLLSSPECSPSYYSYPEAVLTCHRSPSGSLAQAAEQTFEQAAFGVFAARSPASSSSSSSPAYDFQACTADARLVPDCPSVSDLCDGAADCALHHDGFSVLQQTQEGGLVQVHHVPYHVLPAHSGLLTPGQSPNSSETAHYNEREQAEISILAQQISSLASSFAMYRTHDALPPATTNAQPSGREWPCHPPIPSALPLKGELDLDDCVFDSILKDLDVGARKDCFSRPGVAAFGDQQGLLRCRIGSHESEPEPEPLCLSPTTTEDPLSAEQFIAMGPFGLQLGRHDRNTGLHQLNRYMQSPLQQGSVRQVNRSYGCPLYHRRLHSTNVVLLSLFR</sequence>
<dbReference type="InterPro" id="IPR011598">
    <property type="entry name" value="bHLH_dom"/>
</dbReference>
<dbReference type="SMART" id="SM00091">
    <property type="entry name" value="PAS"/>
    <property type="match status" value="2"/>
</dbReference>
<reference evidence="9 10" key="1">
    <citation type="journal article" date="2021" name="G3 (Bethesda)">
        <title>Improved contiguity of the threespine stickleback genome using long-read sequencing.</title>
        <authorList>
            <person name="Nath S."/>
            <person name="Shaw D.E."/>
            <person name="White M.A."/>
        </authorList>
    </citation>
    <scope>NUCLEOTIDE SEQUENCE [LARGE SCALE GENOMIC DNA]</scope>
    <source>
        <strain evidence="9 10">Lake Benthic</strain>
    </source>
</reference>
<dbReference type="Gene3D" id="3.30.450.20">
    <property type="entry name" value="PAS domain"/>
    <property type="match status" value="2"/>
</dbReference>
<dbReference type="InterPro" id="IPR000014">
    <property type="entry name" value="PAS"/>
</dbReference>
<name>A0AAQ4REA6_GASAC</name>
<evidence type="ECO:0000256" key="2">
    <source>
        <dbReference type="ARBA" id="ARBA00023015"/>
    </source>
</evidence>
<organism evidence="9 10">
    <name type="scientific">Gasterosteus aculeatus aculeatus</name>
    <name type="common">three-spined stickleback</name>
    <dbReference type="NCBI Taxonomy" id="481459"/>
    <lineage>
        <taxon>Eukaryota</taxon>
        <taxon>Metazoa</taxon>
        <taxon>Chordata</taxon>
        <taxon>Craniata</taxon>
        <taxon>Vertebrata</taxon>
        <taxon>Euteleostomi</taxon>
        <taxon>Actinopterygii</taxon>
        <taxon>Neopterygii</taxon>
        <taxon>Teleostei</taxon>
        <taxon>Neoteleostei</taxon>
        <taxon>Acanthomorphata</taxon>
        <taxon>Eupercaria</taxon>
        <taxon>Perciformes</taxon>
        <taxon>Cottioidei</taxon>
        <taxon>Gasterosteales</taxon>
        <taxon>Gasterosteidae</taxon>
        <taxon>Gasterosteus</taxon>
    </lineage>
</organism>
<dbReference type="InterPro" id="IPR056192">
    <property type="entry name" value="bHLH_NPAS4"/>
</dbReference>
<dbReference type="AlphaFoldDB" id="A0AAQ4REA6"/>
<dbReference type="InterPro" id="IPR035965">
    <property type="entry name" value="PAS-like_dom_sf"/>
</dbReference>
<keyword evidence="3" id="KW-0238">DNA-binding</keyword>
<evidence type="ECO:0008006" key="11">
    <source>
        <dbReference type="Google" id="ProtNLM"/>
    </source>
</evidence>
<evidence type="ECO:0000256" key="1">
    <source>
        <dbReference type="ARBA" id="ARBA00004123"/>
    </source>
</evidence>
<evidence type="ECO:0000256" key="4">
    <source>
        <dbReference type="ARBA" id="ARBA00023163"/>
    </source>
</evidence>
<reference evidence="9" key="2">
    <citation type="submission" date="2025-08" db="UniProtKB">
        <authorList>
            <consortium name="Ensembl"/>
        </authorList>
    </citation>
    <scope>IDENTIFICATION</scope>
</reference>
<dbReference type="CDD" id="cd00130">
    <property type="entry name" value="PAS"/>
    <property type="match status" value="2"/>
</dbReference>
<dbReference type="Ensembl" id="ENSGACT00000044873.1">
    <property type="protein sequence ID" value="ENSGACP00000062066.1"/>
    <property type="gene ID" value="ENSGACG00000025207.1"/>
</dbReference>
<dbReference type="Proteomes" id="UP000007635">
    <property type="component" value="Chromosome VI"/>
</dbReference>
<feature type="domain" description="PAS" evidence="7">
    <location>
        <begin position="97"/>
        <end position="162"/>
    </location>
</feature>
<comment type="subcellular location">
    <subcellularLocation>
        <location evidence="1">Nucleus</location>
    </subcellularLocation>
</comment>
<feature type="domain" description="PAS" evidence="7">
    <location>
        <begin position="256"/>
        <end position="298"/>
    </location>
</feature>
<dbReference type="PROSITE" id="PS50112">
    <property type="entry name" value="PAS"/>
    <property type="match status" value="2"/>
</dbReference>
<evidence type="ECO:0000256" key="5">
    <source>
        <dbReference type="ARBA" id="ARBA00023242"/>
    </source>
</evidence>
<dbReference type="GO" id="GO:0005634">
    <property type="term" value="C:nucleus"/>
    <property type="evidence" value="ECO:0007669"/>
    <property type="project" value="UniProtKB-SubCell"/>
</dbReference>
<dbReference type="PROSITE" id="PS50888">
    <property type="entry name" value="BHLH"/>
    <property type="match status" value="1"/>
</dbReference>
<evidence type="ECO:0000256" key="3">
    <source>
        <dbReference type="ARBA" id="ARBA00023125"/>
    </source>
</evidence>
<dbReference type="Pfam" id="PF23183">
    <property type="entry name" value="bHLH_NPAS4"/>
    <property type="match status" value="1"/>
</dbReference>
<dbReference type="GO" id="GO:0046983">
    <property type="term" value="F:protein dimerization activity"/>
    <property type="evidence" value="ECO:0007669"/>
    <property type="project" value="InterPro"/>
</dbReference>